<dbReference type="InterPro" id="IPR016087">
    <property type="entry name" value="Chalcone_isomerase"/>
</dbReference>
<evidence type="ECO:0000313" key="2">
    <source>
        <dbReference type="EMBL" id="TMM43166.1"/>
    </source>
</evidence>
<accession>A0A8H2PJU0</accession>
<reference evidence="2 3" key="1">
    <citation type="submission" date="2019-05" db="EMBL/GenBank/DDBJ databases">
        <title>Colwellia ponticola sp. nov., isolated from seawater.</title>
        <authorList>
            <person name="Yoon J.-H."/>
        </authorList>
    </citation>
    <scope>NUCLEOTIDE SEQUENCE [LARGE SCALE GENOMIC DNA]</scope>
    <source>
        <strain evidence="2 3">OISW-25</strain>
    </source>
</reference>
<dbReference type="EMBL" id="SZVP01000015">
    <property type="protein sequence ID" value="TMM43166.1"/>
    <property type="molecule type" value="Genomic_DNA"/>
</dbReference>
<evidence type="ECO:0000259" key="1">
    <source>
        <dbReference type="Pfam" id="PF16036"/>
    </source>
</evidence>
<proteinExistence type="predicted"/>
<sequence length="159" mass="18314">MWPYDLSSQLITQDFVTVGEATFSVLFWDIYKSKLLTTSGNYPVEVTQDNLLFDINYLTDIASKDLINNTIEQWQHLGIAAEVYQAYLPQLKTLWPDIKEGDSLSLLIHQGRSIFYFNKQYIGVINEPEFGQVFLAIWLSKNTSQPKLRNKLLGSTNEK</sequence>
<dbReference type="Proteomes" id="UP000307702">
    <property type="component" value="Unassembled WGS sequence"/>
</dbReference>
<evidence type="ECO:0000313" key="3">
    <source>
        <dbReference type="Proteomes" id="UP000307702"/>
    </source>
</evidence>
<comment type="caution">
    <text evidence="2">The sequence shown here is derived from an EMBL/GenBank/DDBJ whole genome shotgun (WGS) entry which is preliminary data.</text>
</comment>
<name>A0A8H2PJU0_9GAMM</name>
<keyword evidence="3" id="KW-1185">Reference proteome</keyword>
<dbReference type="AlphaFoldDB" id="A0A8H2PJU0"/>
<organism evidence="2 3">
    <name type="scientific">Colwellia ponticola</name>
    <dbReference type="NCBI Taxonomy" id="2304625"/>
    <lineage>
        <taxon>Bacteria</taxon>
        <taxon>Pseudomonadati</taxon>
        <taxon>Pseudomonadota</taxon>
        <taxon>Gammaproteobacteria</taxon>
        <taxon>Alteromonadales</taxon>
        <taxon>Colwelliaceae</taxon>
        <taxon>Colwellia</taxon>
    </lineage>
</organism>
<dbReference type="Pfam" id="PF16036">
    <property type="entry name" value="Chalcone_3"/>
    <property type="match status" value="1"/>
</dbReference>
<dbReference type="OrthoDB" id="8527419at2"/>
<protein>
    <recommendedName>
        <fullName evidence="1">Chalcone isomerase domain-containing protein</fullName>
    </recommendedName>
</protein>
<feature type="domain" description="Chalcone isomerase" evidence="1">
    <location>
        <begin position="19"/>
        <end position="154"/>
    </location>
</feature>
<gene>
    <name evidence="2" type="ORF">FCS21_13495</name>
</gene>